<evidence type="ECO:0000256" key="1">
    <source>
        <dbReference type="ARBA" id="ARBA00004141"/>
    </source>
</evidence>
<proteinExistence type="predicted"/>
<dbReference type="Pfam" id="PF04547">
    <property type="entry name" value="Anoctamin"/>
    <property type="match status" value="1"/>
</dbReference>
<name>A0ABN8WV16_SACUV</name>
<gene>
    <name evidence="8" type="primary">SUVZ04G3020</name>
    <name evidence="8" type="ORF">SUVZ_04G3020</name>
</gene>
<feature type="transmembrane region" description="Helical" evidence="6">
    <location>
        <begin position="221"/>
        <end position="243"/>
    </location>
</feature>
<feature type="region of interest" description="Disordered" evidence="5">
    <location>
        <begin position="834"/>
        <end position="952"/>
    </location>
</feature>
<keyword evidence="4 6" id="KW-0472">Membrane</keyword>
<feature type="transmembrane region" description="Helical" evidence="6">
    <location>
        <begin position="158"/>
        <end position="175"/>
    </location>
</feature>
<keyword evidence="2 6" id="KW-0812">Transmembrane</keyword>
<feature type="transmembrane region" description="Helical" evidence="6">
    <location>
        <begin position="255"/>
        <end position="274"/>
    </location>
</feature>
<keyword evidence="3 6" id="KW-1133">Transmembrane helix</keyword>
<feature type="compositionally biased region" description="Basic residues" evidence="5">
    <location>
        <begin position="937"/>
        <end position="952"/>
    </location>
</feature>
<feature type="compositionally biased region" description="Basic residues" evidence="5">
    <location>
        <begin position="902"/>
        <end position="911"/>
    </location>
</feature>
<feature type="compositionally biased region" description="Basic and acidic residues" evidence="5">
    <location>
        <begin position="768"/>
        <end position="778"/>
    </location>
</feature>
<feature type="compositionally biased region" description="Basic and acidic residues" evidence="5">
    <location>
        <begin position="626"/>
        <end position="649"/>
    </location>
</feature>
<feature type="compositionally biased region" description="Polar residues" evidence="5">
    <location>
        <begin position="859"/>
        <end position="881"/>
    </location>
</feature>
<dbReference type="PANTHER" id="PTHR12308">
    <property type="entry name" value="ANOCTAMIN"/>
    <property type="match status" value="1"/>
</dbReference>
<feature type="region of interest" description="Disordered" evidence="5">
    <location>
        <begin position="768"/>
        <end position="806"/>
    </location>
</feature>
<keyword evidence="9" id="KW-1185">Reference proteome</keyword>
<reference evidence="8" key="1">
    <citation type="submission" date="2022-10" db="EMBL/GenBank/DDBJ databases">
        <authorList>
            <person name="Byrne P K."/>
        </authorList>
    </citation>
    <scope>NUCLEOTIDE SEQUENCE</scope>
    <source>
        <strain evidence="8">ZP964</strain>
    </source>
</reference>
<feature type="transmembrane region" description="Helical" evidence="6">
    <location>
        <begin position="448"/>
        <end position="472"/>
    </location>
</feature>
<dbReference type="InterPro" id="IPR007632">
    <property type="entry name" value="Anoctamin"/>
</dbReference>
<feature type="transmembrane region" description="Helical" evidence="6">
    <location>
        <begin position="302"/>
        <end position="322"/>
    </location>
</feature>
<evidence type="ECO:0000256" key="3">
    <source>
        <dbReference type="ARBA" id="ARBA00022989"/>
    </source>
</evidence>
<feature type="transmembrane region" description="Helical" evidence="6">
    <location>
        <begin position="133"/>
        <end position="152"/>
    </location>
</feature>
<dbReference type="InterPro" id="IPR049452">
    <property type="entry name" value="Anoctamin_TM"/>
</dbReference>
<feature type="compositionally biased region" description="Polar residues" evidence="5">
    <location>
        <begin position="693"/>
        <end position="704"/>
    </location>
</feature>
<evidence type="ECO:0000313" key="9">
    <source>
        <dbReference type="Proteomes" id="UP001162085"/>
    </source>
</evidence>
<comment type="subcellular location">
    <subcellularLocation>
        <location evidence="1">Membrane</location>
        <topology evidence="1">Multi-pass membrane protein</topology>
    </subcellularLocation>
</comment>
<evidence type="ECO:0000256" key="4">
    <source>
        <dbReference type="ARBA" id="ARBA00023136"/>
    </source>
</evidence>
<evidence type="ECO:0000256" key="2">
    <source>
        <dbReference type="ARBA" id="ARBA00022692"/>
    </source>
</evidence>
<dbReference type="PANTHER" id="PTHR12308:SF73">
    <property type="entry name" value="ANOCTAMIN"/>
    <property type="match status" value="1"/>
</dbReference>
<evidence type="ECO:0000256" key="5">
    <source>
        <dbReference type="SAM" id="MobiDB-lite"/>
    </source>
</evidence>
<organism evidence="8 9">
    <name type="scientific">Saccharomyces uvarum</name>
    <name type="common">Yeast</name>
    <name type="synonym">Saccharomyces bayanus var. uvarum</name>
    <dbReference type="NCBI Taxonomy" id="230603"/>
    <lineage>
        <taxon>Eukaryota</taxon>
        <taxon>Fungi</taxon>
        <taxon>Dikarya</taxon>
        <taxon>Ascomycota</taxon>
        <taxon>Saccharomycotina</taxon>
        <taxon>Saccharomycetes</taxon>
        <taxon>Saccharomycetales</taxon>
        <taxon>Saccharomycetaceae</taxon>
        <taxon>Saccharomyces</taxon>
    </lineage>
</organism>
<feature type="transmembrane region" description="Helical" evidence="6">
    <location>
        <begin position="514"/>
        <end position="533"/>
    </location>
</feature>
<dbReference type="Proteomes" id="UP001162085">
    <property type="component" value="Chromosome 4"/>
</dbReference>
<feature type="region of interest" description="Disordered" evidence="5">
    <location>
        <begin position="622"/>
        <end position="711"/>
    </location>
</feature>
<feature type="compositionally biased region" description="Polar residues" evidence="5">
    <location>
        <begin position="779"/>
        <end position="803"/>
    </location>
</feature>
<feature type="compositionally biased region" description="Low complexity" evidence="5">
    <location>
        <begin position="667"/>
        <end position="687"/>
    </location>
</feature>
<evidence type="ECO:0000256" key="6">
    <source>
        <dbReference type="SAM" id="Phobius"/>
    </source>
</evidence>
<evidence type="ECO:0000313" key="8">
    <source>
        <dbReference type="EMBL" id="CAI4059779.1"/>
    </source>
</evidence>
<sequence length="952" mass="106418">MSQTITSLDPNCVIVFNKISSANEKSLCVEFKRLHIDSIIKPGHDLKTNYAFIRIHQDRAKSLFSSLKNLGFIESIIPFHDTELSSNLHKLASKDKTKLLETPKQYELYNLSNLTNNPKESLYFAFLQNYIKWLIPFSFFGLLIRFLSNFTYEFNSTYSLFTMIWTLLFVAFWLYKYEPFWSDRLSQYTSFSTIEFLRDQQKVRGNAGSTAMLKKCCFIPVALLFGVVLVSFQLCCFALEIFIKQIYNGPMVSVLSFLPTILISAFTPVLTIVYNKYFVEPMTNWENHTSAMSAKKSKEAKNFVIIFLSSYVPLMITLFLYLPMGHLLTAEIRAKFFNTITILARLPINDSDFVIDTKRYEAQFFYFIVINQVIQFSLENFVPSLVNFAMNKINGPNPEFVKAENEISKDQLSPSDKQIWSKVKSYETDPWGATFDLDANFRKIILQFGYLVMFSTIWPLAPFICLVVNLVVYQIDLRKAVLYSKPEYFSFPIDDKSSSVSVTKRLTVGLWNSVLVIFAVLGTVITATLTYMYENCNLPDVGAHTSIHMSKLWYLANPINHSWVSIVLHAVFIEHVSVALFFLVSNILKSSRDDISNGIVPTNITNTEKSSKQEDFDYIPAAKFNPDNEKELTQRRGSTKDYSPHEINEKQSVSLANGVERRGTAQSKKGPSTFPTSSSSSSSSPSGADAVDSGNSNKTGTTNEKLVALEKNEKPVALENNEIPVAMENNEKGNALAKVPTVGSYGVAGATLPETIPTSKNYNLRFDEDGNSIRDGKSSGETSNVTDTSAVNTESKLNTNSTAPDAFSTKIDQIPKIAVTHGDDNAEVMNDVATANPVNTNGTIKPVLSTGVNDDHSKASVTTEQTKNSALNNKNGPVRSISTKETKESTRPSNNSAADAAHHHHHHHHHRDAGVKNATSNSKAAESSSSSSATKEKPKRKKGLLHKLKKKL</sequence>
<dbReference type="EMBL" id="OX365931">
    <property type="protein sequence ID" value="CAI4059779.1"/>
    <property type="molecule type" value="Genomic_DNA"/>
</dbReference>
<feature type="compositionally biased region" description="Low complexity" evidence="5">
    <location>
        <begin position="916"/>
        <end position="933"/>
    </location>
</feature>
<feature type="transmembrane region" description="Helical" evidence="6">
    <location>
        <begin position="563"/>
        <end position="584"/>
    </location>
</feature>
<evidence type="ECO:0000259" key="7">
    <source>
        <dbReference type="Pfam" id="PF04547"/>
    </source>
</evidence>
<accession>A0ABN8WV16</accession>
<protein>
    <recommendedName>
        <fullName evidence="7">Anoctamin transmembrane domain-containing protein</fullName>
    </recommendedName>
</protein>
<feature type="domain" description="Anoctamin transmembrane" evidence="7">
    <location>
        <begin position="121"/>
        <end position="595"/>
    </location>
</feature>